<accession>I1IFK0</accession>
<reference evidence="3 4" key="1">
    <citation type="journal article" date="2010" name="Nature">
        <title>Genome sequencing and analysis of the model grass Brachypodium distachyon.</title>
        <authorList>
            <consortium name="International Brachypodium Initiative"/>
        </authorList>
    </citation>
    <scope>NUCLEOTIDE SEQUENCE [LARGE SCALE GENOMIC DNA]</scope>
    <source>
        <strain evidence="3 4">Bd21</strain>
    </source>
</reference>
<evidence type="ECO:0000256" key="1">
    <source>
        <dbReference type="SAM" id="MobiDB-lite"/>
    </source>
</evidence>
<dbReference type="InterPro" id="IPR001623">
    <property type="entry name" value="DnaJ_domain"/>
</dbReference>
<keyword evidence="5" id="KW-1185">Reference proteome</keyword>
<protein>
    <recommendedName>
        <fullName evidence="2">J domain-containing protein</fullName>
    </recommendedName>
</protein>
<reference evidence="3" key="2">
    <citation type="submission" date="2017-06" db="EMBL/GenBank/DDBJ databases">
        <title>WGS assembly of Brachypodium distachyon.</title>
        <authorList>
            <consortium name="The International Brachypodium Initiative"/>
            <person name="Lucas S."/>
            <person name="Harmon-Smith M."/>
            <person name="Lail K."/>
            <person name="Tice H."/>
            <person name="Grimwood J."/>
            <person name="Bruce D."/>
            <person name="Barry K."/>
            <person name="Shu S."/>
            <person name="Lindquist E."/>
            <person name="Wang M."/>
            <person name="Pitluck S."/>
            <person name="Vogel J.P."/>
            <person name="Garvin D.F."/>
            <person name="Mockler T.C."/>
            <person name="Schmutz J."/>
            <person name="Rokhsar D."/>
            <person name="Bevan M.W."/>
        </authorList>
    </citation>
    <scope>NUCLEOTIDE SEQUENCE</scope>
    <source>
        <strain evidence="3">Bd21</strain>
    </source>
</reference>
<dbReference type="PANTHER" id="PTHR44743">
    <property type="entry name" value="PUTATIVE, EXPRESSED-RELATED"/>
    <property type="match status" value="1"/>
</dbReference>
<dbReference type="GeneID" id="100822440"/>
<name>I1IFK0_BRADI</name>
<dbReference type="HOGENOM" id="CLU_017633_11_0_1"/>
<feature type="compositionally biased region" description="Basic and acidic residues" evidence="1">
    <location>
        <begin position="251"/>
        <end position="268"/>
    </location>
</feature>
<dbReference type="GO" id="GO:0005783">
    <property type="term" value="C:endoplasmic reticulum"/>
    <property type="evidence" value="ECO:0007669"/>
    <property type="project" value="UniProtKB-ARBA"/>
</dbReference>
<sequence>MATGGDKCGGKPAAAGVGGGDLYSVLGVNKECSDADLKVAYRKLAMRWHPDRCSSSSSTKHMEEAKEKFQEIQGAYSVLSDANKRFLYDVGVYEEHEEEDDDTLQGMGDFLGEMAHMMSQTQPARQESFEELQQLFVDMFQSDIESGFCNGPAKDHDPVQRQTRTFSTPPSPSPSPPPPLATVDEAASCNGINKRGSSAMGSGKPPRAGEVSGGHGQSEFCFGMSDAKQAPKARGGNASRRRNGQKQKLSSKHDVSSGDEMPRPHAAV</sequence>
<gene>
    <name evidence="4" type="primary">LOC100822440</name>
    <name evidence="3" type="ORF">BRADI_3g60090v3</name>
</gene>
<dbReference type="SMART" id="SM00271">
    <property type="entry name" value="DnaJ"/>
    <property type="match status" value="1"/>
</dbReference>
<dbReference type="eggNOG" id="KOG0714">
    <property type="taxonomic scope" value="Eukaryota"/>
</dbReference>
<dbReference type="EMBL" id="CM000882">
    <property type="protein sequence ID" value="KQK02056.1"/>
    <property type="molecule type" value="Genomic_DNA"/>
</dbReference>
<dbReference type="EnsemblPlants" id="KQK02056">
    <property type="protein sequence ID" value="KQK02056"/>
    <property type="gene ID" value="BRADI_3g60090v3"/>
</dbReference>
<evidence type="ECO:0000313" key="4">
    <source>
        <dbReference type="EnsemblPlants" id="KQK02056"/>
    </source>
</evidence>
<dbReference type="PRINTS" id="PR00625">
    <property type="entry name" value="JDOMAIN"/>
</dbReference>
<dbReference type="PROSITE" id="PS50076">
    <property type="entry name" value="DNAJ_2"/>
    <property type="match status" value="1"/>
</dbReference>
<evidence type="ECO:0000313" key="5">
    <source>
        <dbReference type="Proteomes" id="UP000008810"/>
    </source>
</evidence>
<dbReference type="SUPFAM" id="SSF46565">
    <property type="entry name" value="Chaperone J-domain"/>
    <property type="match status" value="1"/>
</dbReference>
<dbReference type="ExpressionAtlas" id="I1IFK0">
    <property type="expression patterns" value="baseline"/>
</dbReference>
<dbReference type="Gene3D" id="1.10.287.110">
    <property type="entry name" value="DnaJ domain"/>
    <property type="match status" value="1"/>
</dbReference>
<evidence type="ECO:0000259" key="2">
    <source>
        <dbReference type="PROSITE" id="PS50076"/>
    </source>
</evidence>
<dbReference type="InterPro" id="IPR036869">
    <property type="entry name" value="J_dom_sf"/>
</dbReference>
<feature type="compositionally biased region" description="Pro residues" evidence="1">
    <location>
        <begin position="169"/>
        <end position="180"/>
    </location>
</feature>
<dbReference type="STRING" id="15368.I1IFK0"/>
<dbReference type="RefSeq" id="XP_003570700.1">
    <property type="nucleotide sequence ID" value="XM_003570652.4"/>
</dbReference>
<dbReference type="KEGG" id="bdi:100822440"/>
<dbReference type="FunCoup" id="I1IFK0">
    <property type="interactions" value="817"/>
</dbReference>
<dbReference type="PANTHER" id="PTHR44743:SF5">
    <property type="entry name" value="CHAPERONE DNAJ-DOMAIN SUPERFAMILY PROTEIN"/>
    <property type="match status" value="1"/>
</dbReference>
<dbReference type="OrthoDB" id="10250354at2759"/>
<dbReference type="Gramene" id="KQK02056">
    <property type="protein sequence ID" value="KQK02056"/>
    <property type="gene ID" value="BRADI_3g60090v3"/>
</dbReference>
<dbReference type="Proteomes" id="UP000008810">
    <property type="component" value="Chromosome 3"/>
</dbReference>
<dbReference type="OMA" id="AQFHSFC"/>
<feature type="domain" description="J" evidence="2">
    <location>
        <begin position="21"/>
        <end position="92"/>
    </location>
</feature>
<dbReference type="Pfam" id="PF00226">
    <property type="entry name" value="DnaJ"/>
    <property type="match status" value="1"/>
</dbReference>
<feature type="region of interest" description="Disordered" evidence="1">
    <location>
        <begin position="147"/>
        <end position="268"/>
    </location>
</feature>
<dbReference type="CDD" id="cd06257">
    <property type="entry name" value="DnaJ"/>
    <property type="match status" value="1"/>
</dbReference>
<dbReference type="AlphaFoldDB" id="I1IFK0"/>
<evidence type="ECO:0000313" key="3">
    <source>
        <dbReference type="EMBL" id="KQK02056.1"/>
    </source>
</evidence>
<organism evidence="4">
    <name type="scientific">Brachypodium distachyon</name>
    <name type="common">Purple false brome</name>
    <name type="synonym">Trachynia distachya</name>
    <dbReference type="NCBI Taxonomy" id="15368"/>
    <lineage>
        <taxon>Eukaryota</taxon>
        <taxon>Viridiplantae</taxon>
        <taxon>Streptophyta</taxon>
        <taxon>Embryophyta</taxon>
        <taxon>Tracheophyta</taxon>
        <taxon>Spermatophyta</taxon>
        <taxon>Magnoliopsida</taxon>
        <taxon>Liliopsida</taxon>
        <taxon>Poales</taxon>
        <taxon>Poaceae</taxon>
        <taxon>BOP clade</taxon>
        <taxon>Pooideae</taxon>
        <taxon>Stipodae</taxon>
        <taxon>Brachypodieae</taxon>
        <taxon>Brachypodium</taxon>
    </lineage>
</organism>
<reference evidence="4" key="3">
    <citation type="submission" date="2018-08" db="UniProtKB">
        <authorList>
            <consortium name="EnsemblPlants"/>
        </authorList>
    </citation>
    <scope>IDENTIFICATION</scope>
    <source>
        <strain evidence="4">cv. Bd21</strain>
    </source>
</reference>
<proteinExistence type="predicted"/>